<dbReference type="EMBL" id="AWUE01024856">
    <property type="protein sequence ID" value="OMO49535.1"/>
    <property type="molecule type" value="Genomic_DNA"/>
</dbReference>
<evidence type="ECO:0000313" key="1">
    <source>
        <dbReference type="EMBL" id="OMO49535.1"/>
    </source>
</evidence>
<keyword evidence="2" id="KW-1185">Reference proteome</keyword>
<organism evidence="1 2">
    <name type="scientific">Corchorus olitorius</name>
    <dbReference type="NCBI Taxonomy" id="93759"/>
    <lineage>
        <taxon>Eukaryota</taxon>
        <taxon>Viridiplantae</taxon>
        <taxon>Streptophyta</taxon>
        <taxon>Embryophyta</taxon>
        <taxon>Tracheophyta</taxon>
        <taxon>Spermatophyta</taxon>
        <taxon>Magnoliopsida</taxon>
        <taxon>eudicotyledons</taxon>
        <taxon>Gunneridae</taxon>
        <taxon>Pentapetalae</taxon>
        <taxon>rosids</taxon>
        <taxon>malvids</taxon>
        <taxon>Malvales</taxon>
        <taxon>Malvaceae</taxon>
        <taxon>Grewioideae</taxon>
        <taxon>Apeibeae</taxon>
        <taxon>Corchorus</taxon>
    </lineage>
</organism>
<proteinExistence type="predicted"/>
<sequence length="64" mass="7062">MDVGAQEYFAPQPFLLYRFYEPMPAASSGTLASRLSHMMAGFDLIDRGSSSEARKGEEDEDVGK</sequence>
<comment type="caution">
    <text evidence="1">The sequence shown here is derived from an EMBL/GenBank/DDBJ whole genome shotgun (WGS) entry which is preliminary data.</text>
</comment>
<accession>A0A1R3FUU0</accession>
<reference evidence="2" key="1">
    <citation type="submission" date="2013-09" db="EMBL/GenBank/DDBJ databases">
        <title>Corchorus olitorius genome sequencing.</title>
        <authorList>
            <person name="Alam M."/>
            <person name="Haque M.S."/>
            <person name="Islam M.S."/>
            <person name="Emdad E.M."/>
            <person name="Islam M.M."/>
            <person name="Ahmed B."/>
            <person name="Halim A."/>
            <person name="Hossen Q.M.M."/>
            <person name="Hossain M.Z."/>
            <person name="Ahmed R."/>
            <person name="Khan M.M."/>
            <person name="Islam R."/>
            <person name="Rashid M.M."/>
            <person name="Khan S.A."/>
            <person name="Rahman M.S."/>
            <person name="Alam M."/>
            <person name="Yahiya A.S."/>
            <person name="Khan M.S."/>
            <person name="Azam M.S."/>
            <person name="Haque T."/>
            <person name="Lashkar M.Z.H."/>
            <person name="Akhand A.I."/>
            <person name="Morshed G."/>
            <person name="Roy S."/>
            <person name="Uddin K.S."/>
            <person name="Rabeya T."/>
            <person name="Hossain A.S."/>
            <person name="Chowdhury A."/>
            <person name="Snigdha A.R."/>
            <person name="Mortoza M.S."/>
            <person name="Matin S.A."/>
            <person name="Hoque S.M.E."/>
            <person name="Islam M.K."/>
            <person name="Roy D.K."/>
            <person name="Haider R."/>
            <person name="Moosa M.M."/>
            <person name="Elias S.M."/>
            <person name="Hasan A.M."/>
            <person name="Jahan S."/>
            <person name="Shafiuddin M."/>
            <person name="Mahmood N."/>
            <person name="Shommy N.S."/>
        </authorList>
    </citation>
    <scope>NUCLEOTIDE SEQUENCE [LARGE SCALE GENOMIC DNA]</scope>
    <source>
        <strain evidence="2">cv. O-4</strain>
    </source>
</reference>
<evidence type="ECO:0000313" key="2">
    <source>
        <dbReference type="Proteomes" id="UP000187203"/>
    </source>
</evidence>
<dbReference type="Proteomes" id="UP000187203">
    <property type="component" value="Unassembled WGS sequence"/>
</dbReference>
<protein>
    <submittedName>
        <fullName evidence="1">Uncharacterized protein</fullName>
    </submittedName>
</protein>
<gene>
    <name evidence="1" type="ORF">COLO4_38505</name>
</gene>
<name>A0A1R3FUU0_9ROSI</name>
<dbReference type="AlphaFoldDB" id="A0A1R3FUU0"/>